<accession>X0ZSQ5</accession>
<dbReference type="EMBL" id="BARS01050767">
    <property type="protein sequence ID" value="GAG51261.1"/>
    <property type="molecule type" value="Genomic_DNA"/>
</dbReference>
<name>X0ZSQ5_9ZZZZ</name>
<protein>
    <submittedName>
        <fullName evidence="1">Uncharacterized protein</fullName>
    </submittedName>
</protein>
<sequence>MRIESPPQINKSIVYEFPSNNLINQVTCQNRIRENKGHKPFARSTKHKKAREM</sequence>
<gene>
    <name evidence="1" type="ORF">S01H1_75727</name>
</gene>
<comment type="caution">
    <text evidence="1">The sequence shown here is derived from an EMBL/GenBank/DDBJ whole genome shotgun (WGS) entry which is preliminary data.</text>
</comment>
<proteinExistence type="predicted"/>
<evidence type="ECO:0000313" key="1">
    <source>
        <dbReference type="EMBL" id="GAG51261.1"/>
    </source>
</evidence>
<dbReference type="AlphaFoldDB" id="X0ZSQ5"/>
<reference evidence="1" key="1">
    <citation type="journal article" date="2014" name="Front. Microbiol.">
        <title>High frequency of phylogenetically diverse reductive dehalogenase-homologous genes in deep subseafloor sedimentary metagenomes.</title>
        <authorList>
            <person name="Kawai M."/>
            <person name="Futagami T."/>
            <person name="Toyoda A."/>
            <person name="Takaki Y."/>
            <person name="Nishi S."/>
            <person name="Hori S."/>
            <person name="Arai W."/>
            <person name="Tsubouchi T."/>
            <person name="Morono Y."/>
            <person name="Uchiyama I."/>
            <person name="Ito T."/>
            <person name="Fujiyama A."/>
            <person name="Inagaki F."/>
            <person name="Takami H."/>
        </authorList>
    </citation>
    <scope>NUCLEOTIDE SEQUENCE</scope>
    <source>
        <strain evidence="1">Expedition CK06-06</strain>
    </source>
</reference>
<organism evidence="1">
    <name type="scientific">marine sediment metagenome</name>
    <dbReference type="NCBI Taxonomy" id="412755"/>
    <lineage>
        <taxon>unclassified sequences</taxon>
        <taxon>metagenomes</taxon>
        <taxon>ecological metagenomes</taxon>
    </lineage>
</organism>